<evidence type="ECO:0000313" key="1">
    <source>
        <dbReference type="EMBL" id="KAG8634913.1"/>
    </source>
</evidence>
<evidence type="ECO:0000313" key="2">
    <source>
        <dbReference type="Proteomes" id="UP000091857"/>
    </source>
</evidence>
<accession>A0ACB7G5B3</accession>
<dbReference type="EMBL" id="CM004403">
    <property type="protein sequence ID" value="KAG8634913.1"/>
    <property type="molecule type" value="Genomic_DNA"/>
</dbReference>
<organism evidence="1 2">
    <name type="scientific">Manihot esculenta</name>
    <name type="common">Cassava</name>
    <name type="synonym">Jatropha manihot</name>
    <dbReference type="NCBI Taxonomy" id="3983"/>
    <lineage>
        <taxon>Eukaryota</taxon>
        <taxon>Viridiplantae</taxon>
        <taxon>Streptophyta</taxon>
        <taxon>Embryophyta</taxon>
        <taxon>Tracheophyta</taxon>
        <taxon>Spermatophyta</taxon>
        <taxon>Magnoliopsida</taxon>
        <taxon>eudicotyledons</taxon>
        <taxon>Gunneridae</taxon>
        <taxon>Pentapetalae</taxon>
        <taxon>rosids</taxon>
        <taxon>fabids</taxon>
        <taxon>Malpighiales</taxon>
        <taxon>Euphorbiaceae</taxon>
        <taxon>Crotonoideae</taxon>
        <taxon>Manihoteae</taxon>
        <taxon>Manihot</taxon>
    </lineage>
</organism>
<protein>
    <submittedName>
        <fullName evidence="1">Uncharacterized protein</fullName>
    </submittedName>
</protein>
<dbReference type="Proteomes" id="UP000091857">
    <property type="component" value="Chromosome 17"/>
</dbReference>
<proteinExistence type="predicted"/>
<name>A0ACB7G5B3_MANES</name>
<sequence>MRCWVGLSITINTRRQDEGFNKYLREELLMKRMKMECRVLLVLVIVALNIVEGAMAAQHIVGGSQGWEETADFDSWASSKKFKVGDQLVFKYTSGLHSVVEIAGESAYKSCDLGSALDSMNTGNDVVKLNKVGTRYFACGTAGHCEQGMKVKITTEAGTAPSTPDSSSSSPPASSASSIHQSFACSFVLLAALVVTSFVYCMC</sequence>
<reference evidence="2" key="1">
    <citation type="journal article" date="2016" name="Nat. Biotechnol.">
        <title>Sequencing wild and cultivated cassava and related species reveals extensive interspecific hybridization and genetic diversity.</title>
        <authorList>
            <person name="Bredeson J.V."/>
            <person name="Lyons J.B."/>
            <person name="Prochnik S.E."/>
            <person name="Wu G.A."/>
            <person name="Ha C.M."/>
            <person name="Edsinger-Gonzales E."/>
            <person name="Grimwood J."/>
            <person name="Schmutz J."/>
            <person name="Rabbi I.Y."/>
            <person name="Egesi C."/>
            <person name="Nauluvula P."/>
            <person name="Lebot V."/>
            <person name="Ndunguru J."/>
            <person name="Mkamilo G."/>
            <person name="Bart R.S."/>
            <person name="Setter T.L."/>
            <person name="Gleadow R.M."/>
            <person name="Kulakow P."/>
            <person name="Ferguson M.E."/>
            <person name="Rounsley S."/>
            <person name="Rokhsar D.S."/>
        </authorList>
    </citation>
    <scope>NUCLEOTIDE SEQUENCE [LARGE SCALE GENOMIC DNA]</scope>
    <source>
        <strain evidence="2">cv. AM560-2</strain>
    </source>
</reference>
<comment type="caution">
    <text evidence="1">The sequence shown here is derived from an EMBL/GenBank/DDBJ whole genome shotgun (WGS) entry which is preliminary data.</text>
</comment>
<gene>
    <name evidence="1" type="ORF">MANES_17G103900v8</name>
</gene>
<keyword evidence="2" id="KW-1185">Reference proteome</keyword>